<keyword evidence="4" id="KW-1185">Reference proteome</keyword>
<dbReference type="AlphaFoldDB" id="A0A126ZXF1"/>
<dbReference type="InterPro" id="IPR003016">
    <property type="entry name" value="2-oxoA_DH_lipoyl-BS"/>
</dbReference>
<feature type="domain" description="Lipoyl-binding" evidence="2">
    <location>
        <begin position="2"/>
        <end position="77"/>
    </location>
</feature>
<dbReference type="SUPFAM" id="SSF51230">
    <property type="entry name" value="Single hybrid motif"/>
    <property type="match status" value="1"/>
</dbReference>
<dbReference type="Pfam" id="PF00364">
    <property type="entry name" value="Biotin_lipoyl"/>
    <property type="match status" value="1"/>
</dbReference>
<accession>A0A126ZXF1</accession>
<evidence type="ECO:0000256" key="1">
    <source>
        <dbReference type="ARBA" id="ARBA00022823"/>
    </source>
</evidence>
<dbReference type="EMBL" id="CP014518">
    <property type="protein sequence ID" value="AMM31849.1"/>
    <property type="molecule type" value="Genomic_DNA"/>
</dbReference>
<keyword evidence="1" id="KW-0450">Lipoyl</keyword>
<gene>
    <name evidence="3" type="ORF">SA2016_1167</name>
</gene>
<evidence type="ECO:0000313" key="3">
    <source>
        <dbReference type="EMBL" id="AMM31849.1"/>
    </source>
</evidence>
<dbReference type="KEGG" id="satk:SA2016_1167"/>
<dbReference type="RefSeq" id="WP_066496443.1">
    <property type="nucleotide sequence ID" value="NZ_BJMO01000048.1"/>
</dbReference>
<dbReference type="STRING" id="37927.SA2016_1167"/>
<dbReference type="CDD" id="cd06849">
    <property type="entry name" value="lipoyl_domain"/>
    <property type="match status" value="1"/>
</dbReference>
<reference evidence="3 4" key="1">
    <citation type="submission" date="2016-02" db="EMBL/GenBank/DDBJ databases">
        <title>Complete genome of Sinomonas atrocyanea KCTC 3377.</title>
        <authorList>
            <person name="Kim K.M."/>
        </authorList>
    </citation>
    <scope>NUCLEOTIDE SEQUENCE [LARGE SCALE GENOMIC DNA]</scope>
    <source>
        <strain evidence="3 4">KCTC 3377</strain>
    </source>
</reference>
<dbReference type="InterPro" id="IPR011053">
    <property type="entry name" value="Single_hybrid_motif"/>
</dbReference>
<dbReference type="Proteomes" id="UP000070134">
    <property type="component" value="Chromosome"/>
</dbReference>
<proteinExistence type="predicted"/>
<dbReference type="InterPro" id="IPR000089">
    <property type="entry name" value="Biotin_lipoyl"/>
</dbReference>
<evidence type="ECO:0000259" key="2">
    <source>
        <dbReference type="PROSITE" id="PS50968"/>
    </source>
</evidence>
<dbReference type="OrthoDB" id="3629907at2"/>
<organism evidence="3 4">
    <name type="scientific">Sinomonas atrocyanea</name>
    <dbReference type="NCBI Taxonomy" id="37927"/>
    <lineage>
        <taxon>Bacteria</taxon>
        <taxon>Bacillati</taxon>
        <taxon>Actinomycetota</taxon>
        <taxon>Actinomycetes</taxon>
        <taxon>Micrococcales</taxon>
        <taxon>Micrococcaceae</taxon>
        <taxon>Sinomonas</taxon>
    </lineage>
</organism>
<sequence>MSTEVRFPKMTDAGDSSGVLATWYVEDGEQVSEGQVLADVAVEKVDAEVTAPVAGTVTRAVDEEAEVAEGSVIATIA</sequence>
<protein>
    <submittedName>
        <fullName evidence="3">Biotin attachment protein</fullName>
    </submittedName>
</protein>
<evidence type="ECO:0000313" key="4">
    <source>
        <dbReference type="Proteomes" id="UP000070134"/>
    </source>
</evidence>
<dbReference type="Gene3D" id="2.40.50.100">
    <property type="match status" value="1"/>
</dbReference>
<name>A0A126ZXF1_9MICC</name>
<dbReference type="PROSITE" id="PS00189">
    <property type="entry name" value="LIPOYL"/>
    <property type="match status" value="1"/>
</dbReference>
<dbReference type="PROSITE" id="PS50968">
    <property type="entry name" value="BIOTINYL_LIPOYL"/>
    <property type="match status" value="1"/>
</dbReference>
<dbReference type="PATRIC" id="fig|37927.3.peg.1213"/>